<proteinExistence type="predicted"/>
<dbReference type="CDD" id="cd00761">
    <property type="entry name" value="Glyco_tranf_GTA_type"/>
    <property type="match status" value="1"/>
</dbReference>
<organism evidence="2 3">
    <name type="scientific">Haladaptatus litoreus</name>
    <dbReference type="NCBI Taxonomy" id="553468"/>
    <lineage>
        <taxon>Archaea</taxon>
        <taxon>Methanobacteriati</taxon>
        <taxon>Methanobacteriota</taxon>
        <taxon>Stenosarchaea group</taxon>
        <taxon>Halobacteria</taxon>
        <taxon>Halobacteriales</taxon>
        <taxon>Haladaptataceae</taxon>
        <taxon>Haladaptatus</taxon>
    </lineage>
</organism>
<dbReference type="InterPro" id="IPR001173">
    <property type="entry name" value="Glyco_trans_2-like"/>
</dbReference>
<feature type="domain" description="Glycosyltransferase 2-like" evidence="1">
    <location>
        <begin position="44"/>
        <end position="103"/>
    </location>
</feature>
<dbReference type="AlphaFoldDB" id="A0A1N6YT49"/>
<sequence length="225" mass="25400">MTIERVITASQPKLSVVIPTIPSNSHEEVISHLELQNINSFEAIVVNDANLDICEARNAGIEAANSDIVALTDDDCRPEKEWLSNVLAEFDSHPNLVCLEGGVGGGRTYGGVRKYVGCNLSFKRDTALAVDGFNSDYAGWRDDTEFGWRMERDADGDCRYSDSVRMVHPKLPRATIDCEMESKLRTEFPTRYENVIIPDTTIGRINDWLWRKGIWESVDAIRYRK</sequence>
<keyword evidence="3" id="KW-1185">Reference proteome</keyword>
<dbReference type="SUPFAM" id="SSF53448">
    <property type="entry name" value="Nucleotide-diphospho-sugar transferases"/>
    <property type="match status" value="1"/>
</dbReference>
<dbReference type="Pfam" id="PF00535">
    <property type="entry name" value="Glycos_transf_2"/>
    <property type="match status" value="1"/>
</dbReference>
<evidence type="ECO:0000313" key="2">
    <source>
        <dbReference type="EMBL" id="SIR17736.1"/>
    </source>
</evidence>
<dbReference type="OrthoDB" id="46222at2157"/>
<reference evidence="3" key="1">
    <citation type="submission" date="2017-01" db="EMBL/GenBank/DDBJ databases">
        <authorList>
            <person name="Varghese N."/>
            <person name="Submissions S."/>
        </authorList>
    </citation>
    <scope>NUCLEOTIDE SEQUENCE [LARGE SCALE GENOMIC DNA]</scope>
    <source>
        <strain evidence="3">CGMCC 1.7737</strain>
    </source>
</reference>
<evidence type="ECO:0000313" key="3">
    <source>
        <dbReference type="Proteomes" id="UP000186914"/>
    </source>
</evidence>
<keyword evidence="2" id="KW-0808">Transferase</keyword>
<protein>
    <submittedName>
        <fullName evidence="2">Glycosyl transferase family 2</fullName>
    </submittedName>
</protein>
<name>A0A1N6YT49_9EURY</name>
<accession>A0A1N6YT49</accession>
<dbReference type="Gene3D" id="3.90.550.10">
    <property type="entry name" value="Spore Coat Polysaccharide Biosynthesis Protein SpsA, Chain A"/>
    <property type="match status" value="1"/>
</dbReference>
<dbReference type="InterPro" id="IPR029044">
    <property type="entry name" value="Nucleotide-diphossugar_trans"/>
</dbReference>
<dbReference type="InterPro" id="IPR050834">
    <property type="entry name" value="Glycosyltransf_2"/>
</dbReference>
<dbReference type="Proteomes" id="UP000186914">
    <property type="component" value="Unassembled WGS sequence"/>
</dbReference>
<dbReference type="RefSeq" id="WP_076429632.1">
    <property type="nucleotide sequence ID" value="NZ_FTNO01000001.1"/>
</dbReference>
<dbReference type="PANTHER" id="PTHR43685">
    <property type="entry name" value="GLYCOSYLTRANSFERASE"/>
    <property type="match status" value="1"/>
</dbReference>
<gene>
    <name evidence="2" type="ORF">SAMN05421858_1704</name>
</gene>
<dbReference type="PANTHER" id="PTHR43685:SF2">
    <property type="entry name" value="GLYCOSYLTRANSFERASE 2-LIKE DOMAIN-CONTAINING PROTEIN"/>
    <property type="match status" value="1"/>
</dbReference>
<dbReference type="GO" id="GO:0016740">
    <property type="term" value="F:transferase activity"/>
    <property type="evidence" value="ECO:0007669"/>
    <property type="project" value="UniProtKB-KW"/>
</dbReference>
<dbReference type="EMBL" id="FTNO01000001">
    <property type="protein sequence ID" value="SIR17736.1"/>
    <property type="molecule type" value="Genomic_DNA"/>
</dbReference>
<evidence type="ECO:0000259" key="1">
    <source>
        <dbReference type="Pfam" id="PF00535"/>
    </source>
</evidence>